<name>A0A7J6VS86_THATH</name>
<evidence type="ECO:0000313" key="2">
    <source>
        <dbReference type="Proteomes" id="UP000554482"/>
    </source>
</evidence>
<keyword evidence="2" id="KW-1185">Reference proteome</keyword>
<evidence type="ECO:0000313" key="1">
    <source>
        <dbReference type="EMBL" id="KAF5187753.1"/>
    </source>
</evidence>
<sequence length="65" mass="7475">MSDCLVYYQCQGQFMGEVGCSQANKEKKLLAYPNSTGLFVELDKHLESGRNQIFHYMSPCGWKTY</sequence>
<organism evidence="1 2">
    <name type="scientific">Thalictrum thalictroides</name>
    <name type="common">Rue-anemone</name>
    <name type="synonym">Anemone thalictroides</name>
    <dbReference type="NCBI Taxonomy" id="46969"/>
    <lineage>
        <taxon>Eukaryota</taxon>
        <taxon>Viridiplantae</taxon>
        <taxon>Streptophyta</taxon>
        <taxon>Embryophyta</taxon>
        <taxon>Tracheophyta</taxon>
        <taxon>Spermatophyta</taxon>
        <taxon>Magnoliopsida</taxon>
        <taxon>Ranunculales</taxon>
        <taxon>Ranunculaceae</taxon>
        <taxon>Thalictroideae</taxon>
        <taxon>Thalictrum</taxon>
    </lineage>
</organism>
<comment type="caution">
    <text evidence="1">The sequence shown here is derived from an EMBL/GenBank/DDBJ whole genome shotgun (WGS) entry which is preliminary data.</text>
</comment>
<dbReference type="EMBL" id="JABWDY010027632">
    <property type="protein sequence ID" value="KAF5187753.1"/>
    <property type="molecule type" value="Genomic_DNA"/>
</dbReference>
<accession>A0A7J6VS86</accession>
<protein>
    <submittedName>
        <fullName evidence="1">Uncharacterized protein</fullName>
    </submittedName>
</protein>
<dbReference type="Proteomes" id="UP000554482">
    <property type="component" value="Unassembled WGS sequence"/>
</dbReference>
<dbReference type="AlphaFoldDB" id="A0A7J6VS86"/>
<reference evidence="1 2" key="1">
    <citation type="submission" date="2020-06" db="EMBL/GenBank/DDBJ databases">
        <title>Transcriptomic and genomic resources for Thalictrum thalictroides and T. hernandezii: Facilitating candidate gene discovery in an emerging model plant lineage.</title>
        <authorList>
            <person name="Arias T."/>
            <person name="Riano-Pachon D.M."/>
            <person name="Di Stilio V.S."/>
        </authorList>
    </citation>
    <scope>NUCLEOTIDE SEQUENCE [LARGE SCALE GENOMIC DNA]</scope>
    <source>
        <strain evidence="2">cv. WT478/WT964</strain>
        <tissue evidence="1">Leaves</tissue>
    </source>
</reference>
<proteinExistence type="predicted"/>
<gene>
    <name evidence="1" type="ORF">FRX31_022661</name>
</gene>